<feature type="compositionally biased region" description="Low complexity" evidence="1">
    <location>
        <begin position="420"/>
        <end position="433"/>
    </location>
</feature>
<accession>A0A0D3JYA5</accession>
<protein>
    <submittedName>
        <fullName evidence="3">Uncharacterized protein</fullName>
    </submittedName>
</protein>
<keyword evidence="4" id="KW-1185">Reference proteome</keyword>
<dbReference type="HOGENOM" id="CLU_478558_0_0_1"/>
<dbReference type="GeneID" id="17274036"/>
<feature type="compositionally biased region" description="Low complexity" evidence="1">
    <location>
        <begin position="556"/>
        <end position="570"/>
    </location>
</feature>
<reference evidence="4" key="1">
    <citation type="journal article" date="2013" name="Nature">
        <title>Pan genome of the phytoplankton Emiliania underpins its global distribution.</title>
        <authorList>
            <person name="Read B.A."/>
            <person name="Kegel J."/>
            <person name="Klute M.J."/>
            <person name="Kuo A."/>
            <person name="Lefebvre S.C."/>
            <person name="Maumus F."/>
            <person name="Mayer C."/>
            <person name="Miller J."/>
            <person name="Monier A."/>
            <person name="Salamov A."/>
            <person name="Young J."/>
            <person name="Aguilar M."/>
            <person name="Claverie J.M."/>
            <person name="Frickenhaus S."/>
            <person name="Gonzalez K."/>
            <person name="Herman E.K."/>
            <person name="Lin Y.C."/>
            <person name="Napier J."/>
            <person name="Ogata H."/>
            <person name="Sarno A.F."/>
            <person name="Shmutz J."/>
            <person name="Schroeder D."/>
            <person name="de Vargas C."/>
            <person name="Verret F."/>
            <person name="von Dassow P."/>
            <person name="Valentin K."/>
            <person name="Van de Peer Y."/>
            <person name="Wheeler G."/>
            <person name="Dacks J.B."/>
            <person name="Delwiche C.F."/>
            <person name="Dyhrman S.T."/>
            <person name="Glockner G."/>
            <person name="John U."/>
            <person name="Richards T."/>
            <person name="Worden A.Z."/>
            <person name="Zhang X."/>
            <person name="Grigoriev I.V."/>
            <person name="Allen A.E."/>
            <person name="Bidle K."/>
            <person name="Borodovsky M."/>
            <person name="Bowler C."/>
            <person name="Brownlee C."/>
            <person name="Cock J.M."/>
            <person name="Elias M."/>
            <person name="Gladyshev V.N."/>
            <person name="Groth M."/>
            <person name="Guda C."/>
            <person name="Hadaegh A."/>
            <person name="Iglesias-Rodriguez M.D."/>
            <person name="Jenkins J."/>
            <person name="Jones B.M."/>
            <person name="Lawson T."/>
            <person name="Leese F."/>
            <person name="Lindquist E."/>
            <person name="Lobanov A."/>
            <person name="Lomsadze A."/>
            <person name="Malik S.B."/>
            <person name="Marsh M.E."/>
            <person name="Mackinder L."/>
            <person name="Mock T."/>
            <person name="Mueller-Roeber B."/>
            <person name="Pagarete A."/>
            <person name="Parker M."/>
            <person name="Probert I."/>
            <person name="Quesneville H."/>
            <person name="Raines C."/>
            <person name="Rensing S.A."/>
            <person name="Riano-Pachon D.M."/>
            <person name="Richier S."/>
            <person name="Rokitta S."/>
            <person name="Shiraiwa Y."/>
            <person name="Soanes D.M."/>
            <person name="van der Giezen M."/>
            <person name="Wahlund T.M."/>
            <person name="Williams B."/>
            <person name="Wilson W."/>
            <person name="Wolfe G."/>
            <person name="Wurch L.L."/>
        </authorList>
    </citation>
    <scope>NUCLEOTIDE SEQUENCE</scope>
</reference>
<keyword evidence="2" id="KW-0732">Signal</keyword>
<feature type="region of interest" description="Disordered" evidence="1">
    <location>
        <begin position="393"/>
        <end position="483"/>
    </location>
</feature>
<organism evidence="3 4">
    <name type="scientific">Emiliania huxleyi (strain CCMP1516)</name>
    <dbReference type="NCBI Taxonomy" id="280463"/>
    <lineage>
        <taxon>Eukaryota</taxon>
        <taxon>Haptista</taxon>
        <taxon>Haptophyta</taxon>
        <taxon>Prymnesiophyceae</taxon>
        <taxon>Isochrysidales</taxon>
        <taxon>Noelaerhabdaceae</taxon>
        <taxon>Emiliania</taxon>
    </lineage>
</organism>
<name>A0A0D3JYA5_EMIH1</name>
<evidence type="ECO:0000256" key="2">
    <source>
        <dbReference type="SAM" id="SignalP"/>
    </source>
</evidence>
<feature type="signal peptide" evidence="2">
    <location>
        <begin position="1"/>
        <end position="23"/>
    </location>
</feature>
<sequence length="570" mass="59485">MTFSLHLLQLAAGLSAGVSPLTAWHCNGKSCWRPAHLNQSVCRPQPCPTPVAVPCDVPGCDCGAEESKFDAVRQQAEDCAAELTAAIDAFESRRKASAGVSSANEAVLATSLACTEAELQQHLRDRDALGEAIVSAAARLGVRPGTLVACSLAITALLAAACCLRFRRAAVAAARASAEAQANAEAQVQEARGGKALVAAAAERARAEDGLLLEGGAEKLEGASSLLQEALDDKRQLQLEAEVLRTGLADAERRADARSEQPPLQRPAAAGADNHFKSVVYAFTLSILSDGAALGGAGDAGVVFNMANAVGAMLELDEARREERARFDETLERFYRPWYERLAQEAAPALMRQGSALLPNSPFSSGGAPLASSWTGASMLSRPSSIFGTLTEGAERTPSREQRFPDGEQGAHSDEGDPDSPAARSPAPIAARAARQRRIKPRRSSLTRRYESGEGFLRSGGGVVEGLTDTESVGDLGSTAAAPSEGSLTQAAAELVATTSSLLPTSLLGALSNPIAGSFTGSFTSLFGDDTEEAPSIRSIRASPVSTTPRERPRPGRISRGSGRSSEQLD</sequence>
<dbReference type="AlphaFoldDB" id="A0A0D3JYA5"/>
<evidence type="ECO:0000313" key="3">
    <source>
        <dbReference type="EnsemblProtists" id="EOD28490"/>
    </source>
</evidence>
<dbReference type="RefSeq" id="XP_005780919.1">
    <property type="nucleotide sequence ID" value="XM_005780862.1"/>
</dbReference>
<feature type="region of interest" description="Disordered" evidence="1">
    <location>
        <begin position="527"/>
        <end position="570"/>
    </location>
</feature>
<feature type="chain" id="PRO_5044291603" evidence="2">
    <location>
        <begin position="24"/>
        <end position="570"/>
    </location>
</feature>
<feature type="compositionally biased region" description="Basic residues" evidence="1">
    <location>
        <begin position="434"/>
        <end position="446"/>
    </location>
</feature>
<feature type="compositionally biased region" description="Basic and acidic residues" evidence="1">
    <location>
        <begin position="393"/>
        <end position="415"/>
    </location>
</feature>
<evidence type="ECO:0000313" key="4">
    <source>
        <dbReference type="Proteomes" id="UP000013827"/>
    </source>
</evidence>
<evidence type="ECO:0000256" key="1">
    <source>
        <dbReference type="SAM" id="MobiDB-lite"/>
    </source>
</evidence>
<dbReference type="PaxDb" id="2903-EOD28490"/>
<dbReference type="EnsemblProtists" id="EOD28490">
    <property type="protein sequence ID" value="EOD28490"/>
    <property type="gene ID" value="EMIHUDRAFT_450005"/>
</dbReference>
<proteinExistence type="predicted"/>
<dbReference type="KEGG" id="ehx:EMIHUDRAFT_450005"/>
<feature type="region of interest" description="Disordered" evidence="1">
    <location>
        <begin position="251"/>
        <end position="270"/>
    </location>
</feature>
<dbReference type="Proteomes" id="UP000013827">
    <property type="component" value="Unassembled WGS sequence"/>
</dbReference>
<reference evidence="3" key="2">
    <citation type="submission" date="2024-10" db="UniProtKB">
        <authorList>
            <consortium name="EnsemblProtists"/>
        </authorList>
    </citation>
    <scope>IDENTIFICATION</scope>
</reference>